<evidence type="ECO:0000313" key="1">
    <source>
        <dbReference type="EMBL" id="GGH77760.1"/>
    </source>
</evidence>
<keyword evidence="2" id="KW-1185">Reference proteome</keyword>
<dbReference type="Proteomes" id="UP000605427">
    <property type="component" value="Unassembled WGS sequence"/>
</dbReference>
<name>A0ABQ1ZV29_9BACL</name>
<evidence type="ECO:0008006" key="3">
    <source>
        <dbReference type="Google" id="ProtNLM"/>
    </source>
</evidence>
<dbReference type="InterPro" id="IPR025062">
    <property type="entry name" value="DUF4003"/>
</dbReference>
<comment type="caution">
    <text evidence="1">The sequence shown here is derived from an EMBL/GenBank/DDBJ whole genome shotgun (WGS) entry which is preliminary data.</text>
</comment>
<dbReference type="Pfam" id="PF13170">
    <property type="entry name" value="DUF4003"/>
    <property type="match status" value="1"/>
</dbReference>
<dbReference type="EMBL" id="BMDD01000002">
    <property type="protein sequence ID" value="GGH77760.1"/>
    <property type="molecule type" value="Genomic_DNA"/>
</dbReference>
<protein>
    <recommendedName>
        <fullName evidence="3">DUF4003 domain-containing protein</fullName>
    </recommendedName>
</protein>
<dbReference type="RefSeq" id="WP_172247448.1">
    <property type="nucleotide sequence ID" value="NZ_BMDD01000002.1"/>
</dbReference>
<evidence type="ECO:0000313" key="2">
    <source>
        <dbReference type="Proteomes" id="UP000605427"/>
    </source>
</evidence>
<accession>A0ABQ1ZV29</accession>
<organism evidence="1 2">
    <name type="scientific">Saccharibacillus endophyticus</name>
    <dbReference type="NCBI Taxonomy" id="2060666"/>
    <lineage>
        <taxon>Bacteria</taxon>
        <taxon>Bacillati</taxon>
        <taxon>Bacillota</taxon>
        <taxon>Bacilli</taxon>
        <taxon>Bacillales</taxon>
        <taxon>Paenibacillaceae</taxon>
        <taxon>Saccharibacillus</taxon>
    </lineage>
</organism>
<reference evidence="2" key="1">
    <citation type="journal article" date="2019" name="Int. J. Syst. Evol. Microbiol.">
        <title>The Global Catalogue of Microorganisms (GCM) 10K type strain sequencing project: providing services to taxonomists for standard genome sequencing and annotation.</title>
        <authorList>
            <consortium name="The Broad Institute Genomics Platform"/>
            <consortium name="The Broad Institute Genome Sequencing Center for Infectious Disease"/>
            <person name="Wu L."/>
            <person name="Ma J."/>
        </authorList>
    </citation>
    <scope>NUCLEOTIDE SEQUENCE [LARGE SCALE GENOMIC DNA]</scope>
    <source>
        <strain evidence="2">CCM 8702</strain>
    </source>
</reference>
<sequence>MNPTDLNRLQLLAANTQSVKKEFAWHNISISRLAAMLYAAEDRTADPATLRNVHDLIKENTGAFSIFRGTLSVAIAAMLSLTEDPQGRLDDILNTYEQMKAHKFKPSDHLAMAAYEIARHAQPEQREAVIRRTKVFYDGMKENHRFLTSYDDYVFSAMLGLSTLEPEPALKHMEQLYAELKPELRVSNGLQSLTQLLVLGDADRNATDRLHELREAFKQRKIRMDRDFTLPSLGLLALLPIEVRVIADEIEENIAYIRAQKGYGAWSILDQELLLLISSLYISRSVGEACQGLSASTVSTALTNLVIAQQAATIATVTVIAAANSSASSS</sequence>
<proteinExistence type="predicted"/>
<gene>
    <name evidence="1" type="ORF">GCM10007362_22000</name>
</gene>